<accession>A0A9N7RN03</accession>
<dbReference type="PANTHER" id="PTHR14326">
    <property type="entry name" value="TARGETING PROTEIN FOR XKLP2"/>
    <property type="match status" value="1"/>
</dbReference>
<gene>
    <name evidence="3" type="ORF">SHERM_03787</name>
</gene>
<feature type="domain" description="TPX2 central" evidence="2">
    <location>
        <begin position="132"/>
        <end position="174"/>
    </location>
</feature>
<proteinExistence type="predicted"/>
<dbReference type="Pfam" id="PF12214">
    <property type="entry name" value="TPX2_importin"/>
    <property type="match status" value="1"/>
</dbReference>
<dbReference type="PANTHER" id="PTHR14326:SF55">
    <property type="entry name" value="CELL CYCLE REGULATED MICROTUBULE ASSOCIATED PROTEIN"/>
    <property type="match status" value="1"/>
</dbReference>
<evidence type="ECO:0000313" key="4">
    <source>
        <dbReference type="Proteomes" id="UP001153555"/>
    </source>
</evidence>
<dbReference type="InterPro" id="IPR027330">
    <property type="entry name" value="TPX2_central_dom"/>
</dbReference>
<dbReference type="Proteomes" id="UP001153555">
    <property type="component" value="Unassembled WGS sequence"/>
</dbReference>
<evidence type="ECO:0000259" key="2">
    <source>
        <dbReference type="Pfam" id="PF12214"/>
    </source>
</evidence>
<protein>
    <recommendedName>
        <fullName evidence="2">TPX2 central domain-containing protein</fullName>
    </recommendedName>
</protein>
<dbReference type="GO" id="GO:0005819">
    <property type="term" value="C:spindle"/>
    <property type="evidence" value="ECO:0007669"/>
    <property type="project" value="InterPro"/>
</dbReference>
<name>A0A9N7RN03_STRHE</name>
<evidence type="ECO:0000313" key="3">
    <source>
        <dbReference type="EMBL" id="CAA0836726.1"/>
    </source>
</evidence>
<reference evidence="3" key="1">
    <citation type="submission" date="2019-12" db="EMBL/GenBank/DDBJ databases">
        <authorList>
            <person name="Scholes J."/>
        </authorList>
    </citation>
    <scope>NUCLEOTIDE SEQUENCE</scope>
</reference>
<keyword evidence="4" id="KW-1185">Reference proteome</keyword>
<feature type="region of interest" description="Disordered" evidence="1">
    <location>
        <begin position="85"/>
        <end position="121"/>
    </location>
</feature>
<feature type="compositionally biased region" description="Low complexity" evidence="1">
    <location>
        <begin position="85"/>
        <end position="97"/>
    </location>
</feature>
<sequence length="198" mass="22756">MENNPEENEVESVETDEEYEFEASQFFDFTRPEFDYEIEEAERWFEASGDYPPSPFIVKLNLEKILYTEILPSIYSKASHNNIKSISSSSSSNAISSSKKDSKASLSLKGSQSPTGSDVATKRQKLSVGYLRKILEPRLSQQRKKSQPTLPEFQVFHLKTMERANHHASKFSENPPTEQFSKKLTLNLFTLYRSLDIR</sequence>
<dbReference type="GO" id="GO:0030295">
    <property type="term" value="F:protein kinase activator activity"/>
    <property type="evidence" value="ECO:0007669"/>
    <property type="project" value="TreeGrafter"/>
</dbReference>
<evidence type="ECO:0000256" key="1">
    <source>
        <dbReference type="SAM" id="MobiDB-lite"/>
    </source>
</evidence>
<dbReference type="InterPro" id="IPR009675">
    <property type="entry name" value="TPX2_fam"/>
</dbReference>
<dbReference type="EMBL" id="CACSLK010030184">
    <property type="protein sequence ID" value="CAA0836726.1"/>
    <property type="molecule type" value="Genomic_DNA"/>
</dbReference>
<dbReference type="GO" id="GO:0005880">
    <property type="term" value="C:nuclear microtubule"/>
    <property type="evidence" value="ECO:0007669"/>
    <property type="project" value="TreeGrafter"/>
</dbReference>
<dbReference type="OrthoDB" id="1684416at2759"/>
<dbReference type="AlphaFoldDB" id="A0A9N7RN03"/>
<dbReference type="GO" id="GO:0008017">
    <property type="term" value="F:microtubule binding"/>
    <property type="evidence" value="ECO:0007669"/>
    <property type="project" value="TreeGrafter"/>
</dbReference>
<dbReference type="GO" id="GO:0090307">
    <property type="term" value="P:mitotic spindle assembly"/>
    <property type="evidence" value="ECO:0007669"/>
    <property type="project" value="TreeGrafter"/>
</dbReference>
<dbReference type="GO" id="GO:0060236">
    <property type="term" value="P:regulation of mitotic spindle organization"/>
    <property type="evidence" value="ECO:0007669"/>
    <property type="project" value="InterPro"/>
</dbReference>
<comment type="caution">
    <text evidence="3">The sequence shown here is derived from an EMBL/GenBank/DDBJ whole genome shotgun (WGS) entry which is preliminary data.</text>
</comment>
<organism evidence="3 4">
    <name type="scientific">Striga hermonthica</name>
    <name type="common">Purple witchweed</name>
    <name type="synonym">Buchnera hermonthica</name>
    <dbReference type="NCBI Taxonomy" id="68872"/>
    <lineage>
        <taxon>Eukaryota</taxon>
        <taxon>Viridiplantae</taxon>
        <taxon>Streptophyta</taxon>
        <taxon>Embryophyta</taxon>
        <taxon>Tracheophyta</taxon>
        <taxon>Spermatophyta</taxon>
        <taxon>Magnoliopsida</taxon>
        <taxon>eudicotyledons</taxon>
        <taxon>Gunneridae</taxon>
        <taxon>Pentapetalae</taxon>
        <taxon>asterids</taxon>
        <taxon>lamiids</taxon>
        <taxon>Lamiales</taxon>
        <taxon>Orobanchaceae</taxon>
        <taxon>Buchnereae</taxon>
        <taxon>Striga</taxon>
    </lineage>
</organism>